<dbReference type="RefSeq" id="WP_011672301.1">
    <property type="nucleotide sequence ID" value="NC_008512.1"/>
</dbReference>
<dbReference type="InterPro" id="IPR054692">
    <property type="entry name" value="LeuA-like_post-cat"/>
</dbReference>
<gene>
    <name evidence="8" type="ordered locus">CRP_078</name>
</gene>
<dbReference type="PANTHER" id="PTHR46911:SF1">
    <property type="entry name" value="2-ISOPROPYLMALATE SYNTHASE"/>
    <property type="match status" value="1"/>
</dbReference>
<dbReference type="EC" id="2.3.3.13" evidence="3"/>
<evidence type="ECO:0000256" key="2">
    <source>
        <dbReference type="ARBA" id="ARBA00009767"/>
    </source>
</evidence>
<dbReference type="SUPFAM" id="SSF51569">
    <property type="entry name" value="Aldolase"/>
    <property type="match status" value="1"/>
</dbReference>
<evidence type="ECO:0000256" key="6">
    <source>
        <dbReference type="SAM" id="Phobius"/>
    </source>
</evidence>
<accession>Q05FR2</accession>
<proteinExistence type="inferred from homology"/>
<dbReference type="Gene3D" id="3.20.20.70">
    <property type="entry name" value="Aldolase class I"/>
    <property type="match status" value="1"/>
</dbReference>
<comment type="catalytic activity">
    <reaction evidence="1">
        <text>3-methyl-2-oxobutanoate + acetyl-CoA + H2O = (2S)-2-isopropylmalate + CoA + H(+)</text>
        <dbReference type="Rhea" id="RHEA:21524"/>
        <dbReference type="ChEBI" id="CHEBI:1178"/>
        <dbReference type="ChEBI" id="CHEBI:11851"/>
        <dbReference type="ChEBI" id="CHEBI:15377"/>
        <dbReference type="ChEBI" id="CHEBI:15378"/>
        <dbReference type="ChEBI" id="CHEBI:57287"/>
        <dbReference type="ChEBI" id="CHEBI:57288"/>
        <dbReference type="EC" id="2.3.3.13"/>
    </reaction>
</comment>
<dbReference type="Pfam" id="PF00682">
    <property type="entry name" value="HMGL-like"/>
    <property type="match status" value="1"/>
</dbReference>
<dbReference type="PROSITE" id="PS00815">
    <property type="entry name" value="AIPM_HOMOCIT_SYNTH_1"/>
    <property type="match status" value="1"/>
</dbReference>
<dbReference type="InterPro" id="IPR000891">
    <property type="entry name" value="PYR_CT"/>
</dbReference>
<dbReference type="PROSITE" id="PS50991">
    <property type="entry name" value="PYR_CT"/>
    <property type="match status" value="1"/>
</dbReference>
<dbReference type="InterPro" id="IPR002034">
    <property type="entry name" value="AIPM/Hcit_synth_CS"/>
</dbReference>
<protein>
    <recommendedName>
        <fullName evidence="3">2-isopropylmalate synthase</fullName>
        <ecNumber evidence="3">2.3.3.13</ecNumber>
    </recommendedName>
</protein>
<name>Q05FR2_CARRP</name>
<sequence length="447" mass="52389">MFSWTSNYLYKKPIWVSEDLRDGNQSLINGYNLKNKINIWEFLIEVGFKQIVLGFPSSNKHDFNFINYLKKNRLIPNNVFVSVLTPAKTNSINLTIDSLKGIENSIIHLYNSISKIQRKLVFKMNKNEIKNFTINFFLYTISKIKKKNIIFQYSPESFSDCELIYSKKICYIFSYLCYINNVKSIINLPITVENILSNKFVNSVLYIKKKKFNSLLSVHTHNDMGGAITSSILSLLSGIDRIEGTLLGNGERSGNSAIMILASNYYNLGIDPGINIFNNKIFYFLKKNNKSRIPWYSNLNYVAFSGSHQDAINKSYFKKKKFNWNIIYVPINPKIFNFKHKNMIKINIQSGKGGLKFVFNYNYKIKLNKLILIKLYFIIQDISEYLMTEIYKEMIFSILIIRSNLLFIKDFKIIFLDISFLYNFKIIIIVLKKNKKKTIKIINYYNE</sequence>
<dbReference type="STRING" id="387662.CRP_078"/>
<keyword evidence="4 5" id="KW-0808">Transferase</keyword>
<dbReference type="AlphaFoldDB" id="Q05FR2"/>
<reference evidence="8 9" key="1">
    <citation type="journal article" date="2006" name="Science">
        <title>The 160-kilobase genome of the bacterial endosymbiont Carsonella.</title>
        <authorList>
            <person name="Nakabachi A."/>
            <person name="Yamashita A."/>
            <person name="Toh H."/>
            <person name="Ishikawa H."/>
            <person name="Dunbar H."/>
            <person name="Moran N."/>
            <person name="Hattori M."/>
        </authorList>
    </citation>
    <scope>NUCLEOTIDE SEQUENCE [LARGE SCALE GENOMIC DNA]</scope>
    <source>
        <strain evidence="8 9">PV</strain>
    </source>
</reference>
<dbReference type="EMBL" id="AP009180">
    <property type="protein sequence ID" value="BAF35109.1"/>
    <property type="molecule type" value="Genomic_DNA"/>
</dbReference>
<organism evidence="8 9">
    <name type="scientific">Carsonella ruddii (strain PV)</name>
    <dbReference type="NCBI Taxonomy" id="387662"/>
    <lineage>
        <taxon>Bacteria</taxon>
        <taxon>Pseudomonadati</taxon>
        <taxon>Pseudomonadota</taxon>
        <taxon>Gammaproteobacteria</taxon>
        <taxon>Oceanospirillales</taxon>
        <taxon>Halomonadaceae</taxon>
        <taxon>Zymobacter group</taxon>
        <taxon>Candidatus Carsonella</taxon>
    </lineage>
</organism>
<dbReference type="KEGG" id="crp:CRP_078"/>
<evidence type="ECO:0000256" key="3">
    <source>
        <dbReference type="ARBA" id="ARBA00012973"/>
    </source>
</evidence>
<dbReference type="GO" id="GO:0003852">
    <property type="term" value="F:2-isopropylmalate synthase activity"/>
    <property type="evidence" value="ECO:0007669"/>
    <property type="project" value="UniProtKB-EC"/>
</dbReference>
<keyword evidence="6" id="KW-1133">Transmembrane helix</keyword>
<feature type="transmembrane region" description="Helical" evidence="6">
    <location>
        <begin position="413"/>
        <end position="431"/>
    </location>
</feature>
<dbReference type="Pfam" id="PF22615">
    <property type="entry name" value="IPMS_D2"/>
    <property type="match status" value="1"/>
</dbReference>
<evidence type="ECO:0000259" key="7">
    <source>
        <dbReference type="PROSITE" id="PS50991"/>
    </source>
</evidence>
<evidence type="ECO:0000256" key="4">
    <source>
        <dbReference type="ARBA" id="ARBA00022679"/>
    </source>
</evidence>
<evidence type="ECO:0000313" key="8">
    <source>
        <dbReference type="EMBL" id="BAF35109.1"/>
    </source>
</evidence>
<dbReference type="HOGENOM" id="CLU_004588_3_2_6"/>
<keyword evidence="6" id="KW-0812">Transmembrane</keyword>
<dbReference type="GO" id="GO:0019752">
    <property type="term" value="P:carboxylic acid metabolic process"/>
    <property type="evidence" value="ECO:0007669"/>
    <property type="project" value="InterPro"/>
</dbReference>
<comment type="similarity">
    <text evidence="2">Belongs to the alpha-IPM synthase/homocitrate synthase family. LeuA type 2 subfamily.</text>
</comment>
<keyword evidence="6" id="KW-0472">Membrane</keyword>
<evidence type="ECO:0000313" key="9">
    <source>
        <dbReference type="Proteomes" id="UP000000777"/>
    </source>
</evidence>
<dbReference type="InterPro" id="IPR013785">
    <property type="entry name" value="Aldolase_TIM"/>
</dbReference>
<dbReference type="PANTHER" id="PTHR46911">
    <property type="match status" value="1"/>
</dbReference>
<evidence type="ECO:0000256" key="1">
    <source>
        <dbReference type="ARBA" id="ARBA00000064"/>
    </source>
</evidence>
<evidence type="ECO:0000256" key="5">
    <source>
        <dbReference type="RuleBase" id="RU003523"/>
    </source>
</evidence>
<dbReference type="Proteomes" id="UP000000777">
    <property type="component" value="Chromosome"/>
</dbReference>
<feature type="domain" description="Pyruvate carboxyltransferase" evidence="7">
    <location>
        <begin position="13"/>
        <end position="280"/>
    </location>
</feature>
<dbReference type="OrthoDB" id="9803573at2"/>